<dbReference type="PANTHER" id="PTHR45436">
    <property type="entry name" value="SENSOR HISTIDINE KINASE YKOH"/>
    <property type="match status" value="1"/>
</dbReference>
<comment type="catalytic activity">
    <reaction evidence="1">
        <text>ATP + protein L-histidine = ADP + protein N-phospho-L-histidine.</text>
        <dbReference type="EC" id="2.7.13.3"/>
    </reaction>
</comment>
<keyword evidence="3" id="KW-0597">Phosphoprotein</keyword>
<feature type="compositionally biased region" description="Low complexity" evidence="6">
    <location>
        <begin position="540"/>
        <end position="549"/>
    </location>
</feature>
<feature type="domain" description="Histidine kinase/HSP90-like ATPase" evidence="8">
    <location>
        <begin position="336"/>
        <end position="442"/>
    </location>
</feature>
<feature type="compositionally biased region" description="Basic residues" evidence="6">
    <location>
        <begin position="618"/>
        <end position="631"/>
    </location>
</feature>
<reference evidence="10" key="1">
    <citation type="journal article" date="2019" name="Int. J. Syst. Evol. Microbiol.">
        <title>The Global Catalogue of Microorganisms (GCM) 10K type strain sequencing project: providing services to taxonomists for standard genome sequencing and annotation.</title>
        <authorList>
            <consortium name="The Broad Institute Genomics Platform"/>
            <consortium name="The Broad Institute Genome Sequencing Center for Infectious Disease"/>
            <person name="Wu L."/>
            <person name="Ma J."/>
        </authorList>
    </citation>
    <scope>NUCLEOTIDE SEQUENCE [LARGE SCALE GENOMIC DNA]</scope>
    <source>
        <strain evidence="10">JCM 18324</strain>
    </source>
</reference>
<keyword evidence="7" id="KW-1133">Transmembrane helix</keyword>
<name>A0ABP9AVB4_9ACTN</name>
<dbReference type="EMBL" id="BAABJV010000012">
    <property type="protein sequence ID" value="GAA4786416.1"/>
    <property type="molecule type" value="Genomic_DNA"/>
</dbReference>
<feature type="region of interest" description="Disordered" evidence="6">
    <location>
        <begin position="441"/>
        <end position="700"/>
    </location>
</feature>
<dbReference type="InterPro" id="IPR003594">
    <property type="entry name" value="HATPase_dom"/>
</dbReference>
<evidence type="ECO:0000256" key="2">
    <source>
        <dbReference type="ARBA" id="ARBA00012438"/>
    </source>
</evidence>
<dbReference type="InterPro" id="IPR036890">
    <property type="entry name" value="HATPase_C_sf"/>
</dbReference>
<keyword evidence="4" id="KW-0808">Transferase</keyword>
<protein>
    <recommendedName>
        <fullName evidence="2">histidine kinase</fullName>
        <ecNumber evidence="2">2.7.13.3</ecNumber>
    </recommendedName>
</protein>
<dbReference type="RefSeq" id="WP_345614936.1">
    <property type="nucleotide sequence ID" value="NZ_BAABJV010000012.1"/>
</dbReference>
<keyword evidence="10" id="KW-1185">Reference proteome</keyword>
<evidence type="ECO:0000259" key="8">
    <source>
        <dbReference type="Pfam" id="PF02518"/>
    </source>
</evidence>
<evidence type="ECO:0000256" key="3">
    <source>
        <dbReference type="ARBA" id="ARBA00022553"/>
    </source>
</evidence>
<evidence type="ECO:0000256" key="4">
    <source>
        <dbReference type="ARBA" id="ARBA00022679"/>
    </source>
</evidence>
<feature type="compositionally biased region" description="Low complexity" evidence="6">
    <location>
        <begin position="499"/>
        <end position="508"/>
    </location>
</feature>
<dbReference type="Gene3D" id="3.30.565.10">
    <property type="entry name" value="Histidine kinase-like ATPase, C-terminal domain"/>
    <property type="match status" value="1"/>
</dbReference>
<keyword evidence="5" id="KW-0418">Kinase</keyword>
<dbReference type="SUPFAM" id="SSF55874">
    <property type="entry name" value="ATPase domain of HSP90 chaperone/DNA topoisomerase II/histidine kinase"/>
    <property type="match status" value="1"/>
</dbReference>
<dbReference type="Pfam" id="PF02518">
    <property type="entry name" value="HATPase_c"/>
    <property type="match status" value="1"/>
</dbReference>
<proteinExistence type="predicted"/>
<evidence type="ECO:0000313" key="10">
    <source>
        <dbReference type="Proteomes" id="UP001501147"/>
    </source>
</evidence>
<dbReference type="Proteomes" id="UP001501147">
    <property type="component" value="Unassembled WGS sequence"/>
</dbReference>
<evidence type="ECO:0000256" key="6">
    <source>
        <dbReference type="SAM" id="MobiDB-lite"/>
    </source>
</evidence>
<gene>
    <name evidence="9" type="ORF">GCM10023329_41530</name>
</gene>
<dbReference type="PANTHER" id="PTHR45436:SF5">
    <property type="entry name" value="SENSOR HISTIDINE KINASE TRCS"/>
    <property type="match status" value="1"/>
</dbReference>
<feature type="compositionally biased region" description="Basic residues" evidence="6">
    <location>
        <begin position="573"/>
        <end position="586"/>
    </location>
</feature>
<accession>A0ABP9AVB4</accession>
<evidence type="ECO:0000313" key="9">
    <source>
        <dbReference type="EMBL" id="GAA4786416.1"/>
    </source>
</evidence>
<comment type="caution">
    <text evidence="9">The sequence shown here is derived from an EMBL/GenBank/DDBJ whole genome shotgun (WGS) entry which is preliminary data.</text>
</comment>
<dbReference type="InterPro" id="IPR050428">
    <property type="entry name" value="TCS_sensor_his_kinase"/>
</dbReference>
<evidence type="ECO:0000256" key="1">
    <source>
        <dbReference type="ARBA" id="ARBA00000085"/>
    </source>
</evidence>
<feature type="transmembrane region" description="Helical" evidence="7">
    <location>
        <begin position="50"/>
        <end position="71"/>
    </location>
</feature>
<keyword evidence="7" id="KW-0472">Membrane</keyword>
<evidence type="ECO:0000256" key="5">
    <source>
        <dbReference type="ARBA" id="ARBA00022777"/>
    </source>
</evidence>
<feature type="compositionally biased region" description="Gly residues" evidence="6">
    <location>
        <begin position="469"/>
        <end position="498"/>
    </location>
</feature>
<evidence type="ECO:0000256" key="7">
    <source>
        <dbReference type="SAM" id="Phobius"/>
    </source>
</evidence>
<organism evidence="9 10">
    <name type="scientific">Streptomyces sanyensis</name>
    <dbReference type="NCBI Taxonomy" id="568869"/>
    <lineage>
        <taxon>Bacteria</taxon>
        <taxon>Bacillati</taxon>
        <taxon>Actinomycetota</taxon>
        <taxon>Actinomycetes</taxon>
        <taxon>Kitasatosporales</taxon>
        <taxon>Streptomycetaceae</taxon>
        <taxon>Streptomyces</taxon>
    </lineage>
</organism>
<dbReference type="EC" id="2.7.13.3" evidence="2"/>
<keyword evidence="7" id="KW-0812">Transmembrane</keyword>
<sequence length="700" mass="72224">MPVPATPPQRRNHAPRPVSAAAQAALVTAAAAAGAAAVAAAPDAARPWVAATVCAAWLCLAAAVAGGAGAVNRARRAAAASDAELRTLRARAARSAAESAQLADTALPALAARLRDGEPAARVLASLAPPQDPRLQRLLRRLAQELEDAARRTRQAADDGGRAVRQLALAADGIDRLTAVTLPAAVARLRDGYSADTVLGRLELPPDGRLRVLAEATVRELALGERRAAAAREAGARALSRVQAAVVSMLADLREMQDRHGEEVFGDLLLLDHSTSQLGLLTDRLALLMGGRASRAWNKPLPLESVLRGAAGRIAAYRRVRLHSSGTACVAGFAAEAVMHLLAELMDNAANFSPPVDEVHVYVEERTAGLVVTIEDSGLKMADAALRRAEEAVSGRSEDLARLQGTRLGLTVVGRIASRYGLSVSFRPSSRGGTGVVVLFPPQVLSQPGDAGTGEPAPPRRRPRTGPLGPDGLGVRGGGRGRGGAGAGDGGGAGGGRRTGPPRGARPAPRGRDHRTGRRHLPDRPRPASPGRGPAGGHPGRAPGAAPGPHHGGRGPRPPRPGAVAAACPGGGGRRRALRGLRRRPGPRPAPRPPGGRGRGRTWARGRGAPPAAPDGRPRHHRAGPGRRTGRARAPGPGEPARRGPLSPAGGPVPRHPADPSRRAHPRRTRRPVPDRRSGPPPGHRPGRGPATSCRPPTTA</sequence>